<dbReference type="AlphaFoldDB" id="A0A060UPM9"/>
<dbReference type="Proteomes" id="UP000193925">
    <property type="component" value="Chromosome AFERRI"/>
</dbReference>
<organism evidence="1">
    <name type="scientific">Acidithiobacillus ferrivorans</name>
    <dbReference type="NCBI Taxonomy" id="160808"/>
    <lineage>
        <taxon>Bacteria</taxon>
        <taxon>Pseudomonadati</taxon>
        <taxon>Pseudomonadota</taxon>
        <taxon>Acidithiobacillia</taxon>
        <taxon>Acidithiobacillales</taxon>
        <taxon>Acidithiobacillaceae</taxon>
        <taxon>Acidithiobacillus</taxon>
    </lineage>
</organism>
<evidence type="ECO:0000313" key="3">
    <source>
        <dbReference type="Proteomes" id="UP000193925"/>
    </source>
</evidence>
<evidence type="ECO:0000313" key="2">
    <source>
        <dbReference type="EMBL" id="SMH64588.1"/>
    </source>
</evidence>
<evidence type="ECO:0000313" key="1">
    <source>
        <dbReference type="EMBL" id="CDQ10557.1"/>
    </source>
</evidence>
<protein>
    <recommendedName>
        <fullName evidence="4">ASCH domain-containing protein</fullName>
    </recommendedName>
</protein>
<proteinExistence type="predicted"/>
<name>A0A060UPM9_9PROT</name>
<reference evidence="1" key="2">
    <citation type="submission" date="2014-07" db="EMBL/GenBank/DDBJ databases">
        <title>Initial genome analysis of the psychrotolerant acidophile Acidithiobacillus ferrivorans CF27: insights into iron and sulfur oxidation pathways and into biofilm formation.</title>
        <authorList>
            <person name="Talla E."/>
            <person name="Hedrich S."/>
            <person name="Mangenot S."/>
            <person name="Ji B."/>
            <person name="Johnson D.B."/>
            <person name="Barbe V."/>
            <person name="Bonnefoy V."/>
        </authorList>
    </citation>
    <scope>NUCLEOTIDE SEQUENCE [LARGE SCALE GENOMIC DNA]</scope>
    <source>
        <strain evidence="1">CF27</strain>
    </source>
</reference>
<keyword evidence="3" id="KW-1185">Reference proteome</keyword>
<dbReference type="EMBL" id="LT841305">
    <property type="protein sequence ID" value="SMH64588.1"/>
    <property type="molecule type" value="Genomic_DNA"/>
</dbReference>
<evidence type="ECO:0008006" key="4">
    <source>
        <dbReference type="Google" id="ProtNLM"/>
    </source>
</evidence>
<accession>A0A060UPM9</accession>
<dbReference type="EMBL" id="CCCS020000035">
    <property type="protein sequence ID" value="CDQ10557.1"/>
    <property type="molecule type" value="Genomic_DNA"/>
</dbReference>
<reference evidence="2 3" key="3">
    <citation type="submission" date="2017-03" db="EMBL/GenBank/DDBJ databases">
        <authorList>
            <person name="Regsiter A."/>
            <person name="William W."/>
        </authorList>
    </citation>
    <scope>NUCLEOTIDE SEQUENCE [LARGE SCALE GENOMIC DNA]</scope>
    <source>
        <strain evidence="2">PRJEB5721</strain>
    </source>
</reference>
<sequence>MKRDGTKVQQMPNNPELLTQTRKERPILFNSEMVNAILDGRKAVTRRIAKGIIPKSPAGKPGDILWVRETWMDLLGTGIDGDAVHRGRYAYGAECLPGSFSDEARKDFGLKWKPSIHMPREACRLRLKVTDVRLERLQDISAEEARAEGCPTASQKDPVGWYRSLWQSIHGHASWDADPSVWVIHFEVVR</sequence>
<gene>
    <name evidence="2" type="ORF">AFERRI_10621</name>
    <name evidence="1" type="ORF">AFERRI_400338</name>
</gene>
<reference evidence="1" key="1">
    <citation type="submission" date="2014-03" db="EMBL/GenBank/DDBJ databases">
        <authorList>
            <person name="Genoscope - CEA"/>
        </authorList>
    </citation>
    <scope>NUCLEOTIDE SEQUENCE [LARGE SCALE GENOMIC DNA]</scope>
    <source>
        <strain evidence="1">CF27</strain>
    </source>
</reference>